<accession>A0ABV6ZFN0</accession>
<evidence type="ECO:0000313" key="5">
    <source>
        <dbReference type="EMBL" id="MFC2250970.1"/>
    </source>
</evidence>
<dbReference type="InterPro" id="IPR049174">
    <property type="entry name" value="Beta-AFase-like"/>
</dbReference>
<dbReference type="InterPro" id="IPR049046">
    <property type="entry name" value="Beta-AFase-like_GH127_middle"/>
</dbReference>
<dbReference type="Pfam" id="PF20736">
    <property type="entry name" value="Glyco_hydro127M"/>
    <property type="match status" value="1"/>
</dbReference>
<evidence type="ECO:0000259" key="2">
    <source>
        <dbReference type="Pfam" id="PF07944"/>
    </source>
</evidence>
<feature type="domain" description="Non-reducing end beta-L-arabinofuranosidase-like GH127 catalytic" evidence="2">
    <location>
        <begin position="22"/>
        <end position="428"/>
    </location>
</feature>
<dbReference type="Proteomes" id="UP001595190">
    <property type="component" value="Unassembled WGS sequence"/>
</dbReference>
<dbReference type="PANTHER" id="PTHR43465:SF2">
    <property type="entry name" value="DUF1680 DOMAIN PROTEIN (AFU_ORTHOLOGUE AFUA_1G08910)"/>
    <property type="match status" value="1"/>
</dbReference>
<dbReference type="InterPro" id="IPR049049">
    <property type="entry name" value="Beta-AFase-like_GH127_C"/>
</dbReference>
<comment type="caution">
    <text evidence="5">The sequence shown here is derived from an EMBL/GenBank/DDBJ whole genome shotgun (WGS) entry which is preliminary data.</text>
</comment>
<feature type="coiled-coil region" evidence="1">
    <location>
        <begin position="102"/>
        <end position="129"/>
    </location>
</feature>
<evidence type="ECO:0000313" key="6">
    <source>
        <dbReference type="Proteomes" id="UP001595190"/>
    </source>
</evidence>
<protein>
    <submittedName>
        <fullName evidence="5">Glycoside hydrolase family 127 protein</fullName>
    </submittedName>
</protein>
<dbReference type="RefSeq" id="WP_394311338.1">
    <property type="nucleotide sequence ID" value="NZ_JBHGPK010000005.1"/>
</dbReference>
<sequence length="650" mass="73053">MPGFSAAPSNTTFRPPSVAQVEIAGFWGDRIDAVASRTADILYDRCVEARMLEQIDPDVPSPGVVIPFHSMSPTGNEFTGATVTTQMFWDSDWGKTIETAAYSLYRRRNDELERKIDAVIDMFGKLQQADGYLSSWYQRIQPGLRWTNLRDCHELYCAGHLIEGAVAYFQATGKRKLLDIMCRYADHIADMFGAEAGKRKGYCGHEEIELALVKLARVTGQRKYLELARYFVDQRGQQPHYFDEEARARGADPKDYHFKTYEYSQSHKPVREQDKVVGHAVRAMYLYAGMADIAAEFADDSLRVALERLWDDLTTKNLYVTGGLGPSAANEGFTSDYDLPNDTAYAETCASVALVFWANRMLGVGPNARYADVMEQALYNGSISGLSLDGSRFFYENPLESRGRHNRWKWHRCPCCPPNIGRMVASIGTYAYGLAEDAVAVHLYGDSTIRFEVNGQKAVLAQTSRYPWDGAVSMTIDTERPLRFKLHLRVPGWCPRAQLAVNGETVDLPAVLVDGYVTLDREWKAKDTIRLDLDMPARRLYANPRVRQDAGRVALARGPVIYCVEEVDNSEPLHSLVLPPAAMIEATEAPDLLGGVVTLSAQAVADRTSDWGDSLYRNTPPDRERAMVRAVPYFAWDNRQPGDMRVWLRE</sequence>
<dbReference type="Pfam" id="PF20737">
    <property type="entry name" value="Glyco_hydro127C"/>
    <property type="match status" value="1"/>
</dbReference>
<feature type="domain" description="Non-reducing end beta-L-arabinofuranosidase-like GH127 middle" evidence="3">
    <location>
        <begin position="439"/>
        <end position="535"/>
    </location>
</feature>
<dbReference type="EMBL" id="JBHGPK010000005">
    <property type="protein sequence ID" value="MFC2250970.1"/>
    <property type="molecule type" value="Genomic_DNA"/>
</dbReference>
<keyword evidence="5" id="KW-0378">Hydrolase</keyword>
<keyword evidence="1" id="KW-0175">Coiled coil</keyword>
<dbReference type="InterPro" id="IPR008928">
    <property type="entry name" value="6-hairpin_glycosidase_sf"/>
</dbReference>
<feature type="domain" description="Non-reducing end beta-L-arabinofuranosidase-like GH127 C-terminal" evidence="4">
    <location>
        <begin position="538"/>
        <end position="649"/>
    </location>
</feature>
<proteinExistence type="predicted"/>
<dbReference type="GO" id="GO:0016787">
    <property type="term" value="F:hydrolase activity"/>
    <property type="evidence" value="ECO:0007669"/>
    <property type="project" value="UniProtKB-KW"/>
</dbReference>
<evidence type="ECO:0000259" key="4">
    <source>
        <dbReference type="Pfam" id="PF20737"/>
    </source>
</evidence>
<reference evidence="5 6" key="1">
    <citation type="submission" date="2024-09" db="EMBL/GenBank/DDBJ databases">
        <title>Description of Labrys sedimenti sp. nov., isolated from a diclofenac-degrading enrichment culture, and genome-based reclassification of Labrys portucalensis as a later heterotypic synonym of Labrys neptuniae.</title>
        <authorList>
            <person name="Tancsics A."/>
            <person name="Csepanyi A."/>
        </authorList>
    </citation>
    <scope>NUCLEOTIDE SEQUENCE [LARGE SCALE GENOMIC DNA]</scope>
    <source>
        <strain evidence="5 6">LMG 23412</strain>
    </source>
</reference>
<name>A0ABV6ZFN0_9HYPH</name>
<organism evidence="5 6">
    <name type="scientific">Labrys neptuniae</name>
    <dbReference type="NCBI Taxonomy" id="376174"/>
    <lineage>
        <taxon>Bacteria</taxon>
        <taxon>Pseudomonadati</taxon>
        <taxon>Pseudomonadota</taxon>
        <taxon>Alphaproteobacteria</taxon>
        <taxon>Hyphomicrobiales</taxon>
        <taxon>Xanthobacteraceae</taxon>
        <taxon>Labrys</taxon>
    </lineage>
</organism>
<dbReference type="Pfam" id="PF07944">
    <property type="entry name" value="Beta-AFase-like_GH127_cat"/>
    <property type="match status" value="1"/>
</dbReference>
<gene>
    <name evidence="5" type="ORF">ACETRX_15190</name>
</gene>
<dbReference type="PANTHER" id="PTHR43465">
    <property type="entry name" value="DUF1680 DOMAIN PROTEIN (AFU_ORTHOLOGUE AFUA_1G08910)"/>
    <property type="match status" value="1"/>
</dbReference>
<evidence type="ECO:0000256" key="1">
    <source>
        <dbReference type="SAM" id="Coils"/>
    </source>
</evidence>
<evidence type="ECO:0000259" key="3">
    <source>
        <dbReference type="Pfam" id="PF20736"/>
    </source>
</evidence>
<dbReference type="InterPro" id="IPR012878">
    <property type="entry name" value="Beta-AFase-like_GH127_cat"/>
</dbReference>
<dbReference type="SUPFAM" id="SSF48208">
    <property type="entry name" value="Six-hairpin glycosidases"/>
    <property type="match status" value="1"/>
</dbReference>